<accession>A0AAW8J5Q8</accession>
<evidence type="ECO:0000256" key="6">
    <source>
        <dbReference type="ARBA" id="ARBA00022475"/>
    </source>
</evidence>
<dbReference type="RefSeq" id="WP_308974627.1">
    <property type="nucleotide sequence ID" value="NZ_JAVIDL010000009.1"/>
</dbReference>
<evidence type="ECO:0000256" key="13">
    <source>
        <dbReference type="ARBA" id="ARBA00030071"/>
    </source>
</evidence>
<evidence type="ECO:0000256" key="5">
    <source>
        <dbReference type="ARBA" id="ARBA00022448"/>
    </source>
</evidence>
<dbReference type="PANTHER" id="PTHR36835:SF1">
    <property type="entry name" value="CYTOCHROME BO(3) UBIQUINOL OXIDASE SUBUNIT 4"/>
    <property type="match status" value="1"/>
</dbReference>
<comment type="subcellular location">
    <subcellularLocation>
        <location evidence="1">Cell membrane</location>
        <topology evidence="1">Multi-pass membrane protein</topology>
    </subcellularLocation>
</comment>
<feature type="transmembrane region" description="Helical" evidence="17">
    <location>
        <begin position="80"/>
        <end position="101"/>
    </location>
</feature>
<organism evidence="18 19">
    <name type="scientific">Acinetobacter rudis</name>
    <dbReference type="NCBI Taxonomy" id="632955"/>
    <lineage>
        <taxon>Bacteria</taxon>
        <taxon>Pseudomonadati</taxon>
        <taxon>Pseudomonadota</taxon>
        <taxon>Gammaproteobacteria</taxon>
        <taxon>Moraxellales</taxon>
        <taxon>Moraxellaceae</taxon>
        <taxon>Acinetobacter</taxon>
    </lineage>
</organism>
<dbReference type="GO" id="GO:0015990">
    <property type="term" value="P:electron transport coupled proton transport"/>
    <property type="evidence" value="ECO:0007669"/>
    <property type="project" value="InterPro"/>
</dbReference>
<evidence type="ECO:0000256" key="1">
    <source>
        <dbReference type="ARBA" id="ARBA00004651"/>
    </source>
</evidence>
<keyword evidence="5" id="KW-0813">Transport</keyword>
<name>A0AAW8J5Q8_9GAMM</name>
<dbReference type="AlphaFoldDB" id="A0AAW8J5Q8"/>
<dbReference type="InterPro" id="IPR050968">
    <property type="entry name" value="Cytochrome_c_oxidase_bac_sub4"/>
</dbReference>
<evidence type="ECO:0000256" key="15">
    <source>
        <dbReference type="ARBA" id="ARBA00031887"/>
    </source>
</evidence>
<dbReference type="GO" id="GO:0009486">
    <property type="term" value="F:cytochrome bo3 ubiquinol oxidase activity"/>
    <property type="evidence" value="ECO:0007669"/>
    <property type="project" value="InterPro"/>
</dbReference>
<evidence type="ECO:0000256" key="14">
    <source>
        <dbReference type="ARBA" id="ARBA00030211"/>
    </source>
</evidence>
<reference evidence="18" key="1">
    <citation type="submission" date="2023-08" db="EMBL/GenBank/DDBJ databases">
        <title>Emergence of clinically-relevant ST2 carbapenem-resistant Acinetobacter baumannii strains in hospital sewages in Zhejiang, East of China.</title>
        <authorList>
            <person name="Kaichao C."/>
            <person name="Zhang R."/>
        </authorList>
    </citation>
    <scope>NUCLEOTIDE SEQUENCE</scope>
    <source>
        <strain evidence="18">M-RB-37</strain>
    </source>
</reference>
<keyword evidence="8" id="KW-0249">Electron transport</keyword>
<gene>
    <name evidence="18" type="primary">cyoD</name>
    <name evidence="18" type="ORF">RFH47_06715</name>
</gene>
<comment type="caution">
    <text evidence="18">The sequence shown here is derived from an EMBL/GenBank/DDBJ whole genome shotgun (WGS) entry which is preliminary data.</text>
</comment>
<keyword evidence="9 17" id="KW-1133">Transmembrane helix</keyword>
<dbReference type="GO" id="GO:0015078">
    <property type="term" value="F:proton transmembrane transporter activity"/>
    <property type="evidence" value="ECO:0007669"/>
    <property type="project" value="TreeGrafter"/>
</dbReference>
<evidence type="ECO:0000256" key="3">
    <source>
        <dbReference type="ARBA" id="ARBA00011700"/>
    </source>
</evidence>
<evidence type="ECO:0000256" key="12">
    <source>
        <dbReference type="ARBA" id="ARBA00025694"/>
    </source>
</evidence>
<evidence type="ECO:0000313" key="19">
    <source>
        <dbReference type="Proteomes" id="UP001243844"/>
    </source>
</evidence>
<feature type="transmembrane region" description="Helical" evidence="17">
    <location>
        <begin position="21"/>
        <end position="40"/>
    </location>
</feature>
<dbReference type="NCBIfam" id="TIGR02847">
    <property type="entry name" value="CyoD"/>
    <property type="match status" value="1"/>
</dbReference>
<dbReference type="GO" id="GO:0019646">
    <property type="term" value="P:aerobic electron transport chain"/>
    <property type="evidence" value="ECO:0007669"/>
    <property type="project" value="TreeGrafter"/>
</dbReference>
<keyword evidence="11 17" id="KW-0472">Membrane</keyword>
<comment type="subunit">
    <text evidence="3">Heterooctamer of two A chains, two B chains, two C chains and two D chains.</text>
</comment>
<comment type="similarity">
    <text evidence="2">Belongs to the cytochrome c oxidase bacterial subunit 4 family.</text>
</comment>
<dbReference type="Proteomes" id="UP001243844">
    <property type="component" value="Unassembled WGS sequence"/>
</dbReference>
<evidence type="ECO:0000313" key="18">
    <source>
        <dbReference type="EMBL" id="MDQ8935416.1"/>
    </source>
</evidence>
<keyword evidence="6" id="KW-1003">Cell membrane</keyword>
<evidence type="ECO:0000256" key="11">
    <source>
        <dbReference type="ARBA" id="ARBA00023136"/>
    </source>
</evidence>
<dbReference type="Pfam" id="PF03626">
    <property type="entry name" value="COX4_pro"/>
    <property type="match status" value="1"/>
</dbReference>
<feature type="transmembrane region" description="Helical" evidence="17">
    <location>
        <begin position="46"/>
        <end position="68"/>
    </location>
</feature>
<dbReference type="GO" id="GO:0005886">
    <property type="term" value="C:plasma membrane"/>
    <property type="evidence" value="ECO:0007669"/>
    <property type="project" value="UniProtKB-SubCell"/>
</dbReference>
<evidence type="ECO:0000256" key="10">
    <source>
        <dbReference type="ARBA" id="ARBA00023002"/>
    </source>
</evidence>
<evidence type="ECO:0000256" key="2">
    <source>
        <dbReference type="ARBA" id="ARBA00008079"/>
    </source>
</evidence>
<dbReference type="InterPro" id="IPR014210">
    <property type="entry name" value="Cyt_o_ubiqinol_oxidase_su4"/>
</dbReference>
<keyword evidence="7 17" id="KW-0812">Transmembrane</keyword>
<dbReference type="InterPro" id="IPR005171">
    <property type="entry name" value="Cyt_c_oxidase_su4_prok"/>
</dbReference>
<dbReference type="EMBL" id="JAVIDL010000009">
    <property type="protein sequence ID" value="MDQ8935416.1"/>
    <property type="molecule type" value="Genomic_DNA"/>
</dbReference>
<evidence type="ECO:0000256" key="17">
    <source>
        <dbReference type="SAM" id="Phobius"/>
    </source>
</evidence>
<sequence>MMSHDHNSAGASHGNVKQYSIGFIVSVLLTIVPFYMVMHADNFSRGSIVATIAITAIAQVLVQLVFFLHMNSSSEQRWNVIAFIYTIMTIAVLLIGSVWIMNYLHSNMMI</sequence>
<evidence type="ECO:0000256" key="16">
    <source>
        <dbReference type="ARBA" id="ARBA00032185"/>
    </source>
</evidence>
<dbReference type="GO" id="GO:0009319">
    <property type="term" value="C:cytochrome o ubiquinol oxidase complex"/>
    <property type="evidence" value="ECO:0007669"/>
    <property type="project" value="TreeGrafter"/>
</dbReference>
<dbReference type="PANTHER" id="PTHR36835">
    <property type="entry name" value="CYTOCHROME BO(3) UBIQUINOL OXIDASE SUBUNIT 4"/>
    <property type="match status" value="1"/>
</dbReference>
<evidence type="ECO:0000256" key="8">
    <source>
        <dbReference type="ARBA" id="ARBA00022982"/>
    </source>
</evidence>
<evidence type="ECO:0000256" key="9">
    <source>
        <dbReference type="ARBA" id="ARBA00022989"/>
    </source>
</evidence>
<comment type="function">
    <text evidence="12">Cytochrome bo(3) ubiquinol terminal oxidase is the component of the aerobic respiratory chain of E.coli that predominates when cells are grown at high aeration. Has proton pump activity across the membrane in addition to electron transfer, pumping 2 protons/electron.</text>
</comment>
<proteinExistence type="inferred from homology"/>
<keyword evidence="10" id="KW-0560">Oxidoreductase</keyword>
<evidence type="ECO:0000256" key="7">
    <source>
        <dbReference type="ARBA" id="ARBA00022692"/>
    </source>
</evidence>
<evidence type="ECO:0000256" key="4">
    <source>
        <dbReference type="ARBA" id="ARBA00014689"/>
    </source>
</evidence>
<protein>
    <recommendedName>
        <fullName evidence="4">Cytochrome bo(3) ubiquinol oxidase subunit 4</fullName>
    </recommendedName>
    <alternativeName>
        <fullName evidence="16">Cytochrome o ubiquinol oxidase subunit 4</fullName>
    </alternativeName>
    <alternativeName>
        <fullName evidence="13">Oxidase bo(3) subunit 4</fullName>
    </alternativeName>
    <alternativeName>
        <fullName evidence="14">Ubiquinol oxidase polypeptide IV</fullName>
    </alternativeName>
    <alternativeName>
        <fullName evidence="15">Ubiquinol oxidase subunit 4</fullName>
    </alternativeName>
</protein>